<evidence type="ECO:0000256" key="1">
    <source>
        <dbReference type="SAM" id="Phobius"/>
    </source>
</evidence>
<evidence type="ECO:0000313" key="3">
    <source>
        <dbReference type="Proteomes" id="UP000823941"/>
    </source>
</evidence>
<feature type="transmembrane region" description="Helical" evidence="1">
    <location>
        <begin position="63"/>
        <end position="89"/>
    </location>
</feature>
<dbReference type="EMBL" id="JAHIBW010000006">
    <property type="protein sequence ID" value="KAG7309535.1"/>
    <property type="molecule type" value="Genomic_DNA"/>
</dbReference>
<keyword evidence="1" id="KW-0812">Transmembrane</keyword>
<proteinExistence type="predicted"/>
<reference evidence="2 3" key="1">
    <citation type="submission" date="2021-06" db="EMBL/GenBank/DDBJ databases">
        <title>A haploid diamondback moth (Plutella xylostella L.) genome assembly resolves 31 chromosomes and identifies a diamide resistance mutation.</title>
        <authorList>
            <person name="Ward C.M."/>
            <person name="Perry K.D."/>
            <person name="Baker G."/>
            <person name="Powis K."/>
            <person name="Heckel D.G."/>
            <person name="Baxter S.W."/>
        </authorList>
    </citation>
    <scope>NUCLEOTIDE SEQUENCE [LARGE SCALE GENOMIC DNA]</scope>
    <source>
        <strain evidence="2 3">LV</strain>
        <tissue evidence="2">Single pupa</tissue>
    </source>
</reference>
<keyword evidence="1" id="KW-1133">Transmembrane helix</keyword>
<keyword evidence="3" id="KW-1185">Reference proteome</keyword>
<evidence type="ECO:0000313" key="2">
    <source>
        <dbReference type="EMBL" id="KAG7309535.1"/>
    </source>
</evidence>
<keyword evidence="1" id="KW-0472">Membrane</keyword>
<protein>
    <submittedName>
        <fullName evidence="2">Uncharacterized protein</fullName>
    </submittedName>
</protein>
<dbReference type="Proteomes" id="UP000823941">
    <property type="component" value="Chromosome 6"/>
</dbReference>
<accession>A0ABQ7QWW9</accession>
<gene>
    <name evidence="2" type="ORF">JYU34_003984</name>
</gene>
<comment type="caution">
    <text evidence="2">The sequence shown here is derived from an EMBL/GenBank/DDBJ whole genome shotgun (WGS) entry which is preliminary data.</text>
</comment>
<name>A0ABQ7QWW9_PLUXY</name>
<organism evidence="2 3">
    <name type="scientific">Plutella xylostella</name>
    <name type="common">Diamondback moth</name>
    <name type="synonym">Plutella maculipennis</name>
    <dbReference type="NCBI Taxonomy" id="51655"/>
    <lineage>
        <taxon>Eukaryota</taxon>
        <taxon>Metazoa</taxon>
        <taxon>Ecdysozoa</taxon>
        <taxon>Arthropoda</taxon>
        <taxon>Hexapoda</taxon>
        <taxon>Insecta</taxon>
        <taxon>Pterygota</taxon>
        <taxon>Neoptera</taxon>
        <taxon>Endopterygota</taxon>
        <taxon>Lepidoptera</taxon>
        <taxon>Glossata</taxon>
        <taxon>Ditrysia</taxon>
        <taxon>Yponomeutoidea</taxon>
        <taxon>Plutellidae</taxon>
        <taxon>Plutella</taxon>
    </lineage>
</organism>
<sequence length="90" mass="9990">MCLRGIAMCVPRVPPTLSVRWLQGVKRSVDSYKISPYTSAEIIAVKVPPPPPPPPAVDRFKRFCVVVFSCIYVLFCSILEYFIICAAASI</sequence>